<keyword evidence="4 5" id="KW-0472">Membrane</keyword>
<evidence type="ECO:0000256" key="4">
    <source>
        <dbReference type="ARBA" id="ARBA00023136"/>
    </source>
</evidence>
<feature type="transmembrane region" description="Helical" evidence="5">
    <location>
        <begin position="108"/>
        <end position="134"/>
    </location>
</feature>
<keyword evidence="7" id="KW-1185">Reference proteome</keyword>
<dbReference type="Proteomes" id="UP000235786">
    <property type="component" value="Unassembled WGS sequence"/>
</dbReference>
<dbReference type="PANTHER" id="PTHR31465">
    <property type="entry name" value="PROTEIN RTA1-RELATED"/>
    <property type="match status" value="1"/>
</dbReference>
<organism evidence="6 7">
    <name type="scientific">Hyaloscypha variabilis (strain UAMH 11265 / GT02V1 / F)</name>
    <name type="common">Meliniomyces variabilis</name>
    <dbReference type="NCBI Taxonomy" id="1149755"/>
    <lineage>
        <taxon>Eukaryota</taxon>
        <taxon>Fungi</taxon>
        <taxon>Dikarya</taxon>
        <taxon>Ascomycota</taxon>
        <taxon>Pezizomycotina</taxon>
        <taxon>Leotiomycetes</taxon>
        <taxon>Helotiales</taxon>
        <taxon>Hyaloscyphaceae</taxon>
        <taxon>Hyaloscypha</taxon>
        <taxon>Hyaloscypha variabilis</taxon>
    </lineage>
</organism>
<dbReference type="STRING" id="1149755.A0A2J6S8I0"/>
<keyword evidence="3 5" id="KW-1133">Transmembrane helix</keyword>
<dbReference type="OrthoDB" id="3358017at2759"/>
<dbReference type="GO" id="GO:0016020">
    <property type="term" value="C:membrane"/>
    <property type="evidence" value="ECO:0007669"/>
    <property type="project" value="UniProtKB-SubCell"/>
</dbReference>
<feature type="non-terminal residue" evidence="6">
    <location>
        <position position="254"/>
    </location>
</feature>
<accession>A0A2J6S8I0</accession>
<sequence length="254" mass="28134">YDPSLAAAIIVAHVYFMTTVVHIFQATHYKTRFCIPLIIGEIWETLGYAIRAAGSRNEESVALYAVQLTLVVLAPAFVAAFNYMLFGRILRTYSSDAKPKALGVSDTWVTRIFVGCDVVSFLTQSAGAAMLAGAKDDVKQSNTGQHIVIGGLVLQLVAFGFFTAIAVSFHLNMKRSHKPAGSVAQERAREWRPLLLCLYASCILIMLRSVYRVVEFSQGFNGYLASHEDLFYVLEAIPMMPPFILFNVFHPGRI</sequence>
<evidence type="ECO:0000256" key="1">
    <source>
        <dbReference type="ARBA" id="ARBA00004141"/>
    </source>
</evidence>
<evidence type="ECO:0000313" key="6">
    <source>
        <dbReference type="EMBL" id="PMD47060.1"/>
    </source>
</evidence>
<name>A0A2J6S8I0_HYAVF</name>
<feature type="transmembrane region" description="Helical" evidence="5">
    <location>
        <begin position="62"/>
        <end position="87"/>
    </location>
</feature>
<protein>
    <submittedName>
        <fullName evidence="6">RTA1 like protein</fullName>
    </submittedName>
</protein>
<dbReference type="PANTHER" id="PTHR31465:SF1">
    <property type="entry name" value="PROTEIN RTA1-RELATED"/>
    <property type="match status" value="1"/>
</dbReference>
<comment type="subcellular location">
    <subcellularLocation>
        <location evidence="1">Membrane</location>
        <topology evidence="1">Multi-pass membrane protein</topology>
    </subcellularLocation>
</comment>
<evidence type="ECO:0000256" key="2">
    <source>
        <dbReference type="ARBA" id="ARBA00022692"/>
    </source>
</evidence>
<dbReference type="EMBL" id="KZ613938">
    <property type="protein sequence ID" value="PMD47060.1"/>
    <property type="molecule type" value="Genomic_DNA"/>
</dbReference>
<evidence type="ECO:0000256" key="3">
    <source>
        <dbReference type="ARBA" id="ARBA00022989"/>
    </source>
</evidence>
<dbReference type="InterPro" id="IPR007568">
    <property type="entry name" value="RTA1"/>
</dbReference>
<reference evidence="6 7" key="1">
    <citation type="submission" date="2016-04" db="EMBL/GenBank/DDBJ databases">
        <title>A degradative enzymes factory behind the ericoid mycorrhizal symbiosis.</title>
        <authorList>
            <consortium name="DOE Joint Genome Institute"/>
            <person name="Martino E."/>
            <person name="Morin E."/>
            <person name="Grelet G."/>
            <person name="Kuo A."/>
            <person name="Kohler A."/>
            <person name="Daghino S."/>
            <person name="Barry K."/>
            <person name="Choi C."/>
            <person name="Cichocki N."/>
            <person name="Clum A."/>
            <person name="Copeland A."/>
            <person name="Hainaut M."/>
            <person name="Haridas S."/>
            <person name="Labutti K."/>
            <person name="Lindquist E."/>
            <person name="Lipzen A."/>
            <person name="Khouja H.-R."/>
            <person name="Murat C."/>
            <person name="Ohm R."/>
            <person name="Olson A."/>
            <person name="Spatafora J."/>
            <person name="Veneault-Fourrey C."/>
            <person name="Henrissat B."/>
            <person name="Grigoriev I."/>
            <person name="Martin F."/>
            <person name="Perotto S."/>
        </authorList>
    </citation>
    <scope>NUCLEOTIDE SEQUENCE [LARGE SCALE GENOMIC DNA]</scope>
    <source>
        <strain evidence="6 7">F</strain>
    </source>
</reference>
<feature type="transmembrane region" description="Helical" evidence="5">
    <location>
        <begin position="146"/>
        <end position="171"/>
    </location>
</feature>
<feature type="transmembrane region" description="Helical" evidence="5">
    <location>
        <begin position="33"/>
        <end position="50"/>
    </location>
</feature>
<evidence type="ECO:0000313" key="7">
    <source>
        <dbReference type="Proteomes" id="UP000235786"/>
    </source>
</evidence>
<keyword evidence="2 5" id="KW-0812">Transmembrane</keyword>
<feature type="transmembrane region" description="Helical" evidence="5">
    <location>
        <begin position="191"/>
        <end position="211"/>
    </location>
</feature>
<proteinExistence type="predicted"/>
<gene>
    <name evidence="6" type="ORF">L207DRAFT_383253</name>
</gene>
<dbReference type="Pfam" id="PF04479">
    <property type="entry name" value="RTA1"/>
    <property type="match status" value="1"/>
</dbReference>
<feature type="transmembrane region" description="Helical" evidence="5">
    <location>
        <begin position="231"/>
        <end position="249"/>
    </location>
</feature>
<dbReference type="AlphaFoldDB" id="A0A2J6S8I0"/>
<feature type="transmembrane region" description="Helical" evidence="5">
    <location>
        <begin position="6"/>
        <end position="24"/>
    </location>
</feature>
<evidence type="ECO:0000256" key="5">
    <source>
        <dbReference type="SAM" id="Phobius"/>
    </source>
</evidence>
<feature type="non-terminal residue" evidence="6">
    <location>
        <position position="1"/>
    </location>
</feature>